<dbReference type="InterPro" id="IPR050206">
    <property type="entry name" value="FtsK/SpoIIIE/SftA"/>
</dbReference>
<feature type="domain" description="FtsK" evidence="3">
    <location>
        <begin position="76"/>
        <end position="267"/>
    </location>
</feature>
<protein>
    <submittedName>
        <fullName evidence="4">Unannotated protein</fullName>
    </submittedName>
</protein>
<sequence length="407" mass="45567">MFKFRNLRPQTSDNKLAQDTDRVDVIPSDEDKSETLEIDPSISLEVSQEAAQVKVKRISPNWTIFEDVVIGIADENSRICLNRHSDFNTLISGTSGSGKSTLLRTIVAQYVGNSGPDDLGLIILASSPTEFLQFSVIPHLLTPISPTTKNYLNVLTWLVKEIEKRQTFLVKNSCRDFKSYQEKFGTNEIDDDFRGIFLVIDDLSFINDDSSAQAFERLSHILIHGRSVDIQVLLAVGTWILPTVAQKLQFLFNAQIALKVTTHRESILSSTIDGAQFLASPGEAFVKRADKPEVVKTVLVHKSDVDIDIACSFWPPKAVSALDQSVNHHELGRSLLTNDDRWIQDAMEIIIEMKFCSVSVLQRKMGVSFPRADSVAALLEERGYVSREGNYSMLEITQKGSEFINQN</sequence>
<keyword evidence="1" id="KW-0547">Nucleotide-binding</keyword>
<dbReference type="Pfam" id="PF09397">
    <property type="entry name" value="FtsK_gamma"/>
    <property type="match status" value="1"/>
</dbReference>
<dbReference type="Gene3D" id="3.40.50.300">
    <property type="entry name" value="P-loop containing nucleotide triphosphate hydrolases"/>
    <property type="match status" value="1"/>
</dbReference>
<dbReference type="PANTHER" id="PTHR22683:SF41">
    <property type="entry name" value="DNA TRANSLOCASE FTSK"/>
    <property type="match status" value="1"/>
</dbReference>
<evidence type="ECO:0000313" key="4">
    <source>
        <dbReference type="EMBL" id="CAB4715417.1"/>
    </source>
</evidence>
<evidence type="ECO:0000256" key="1">
    <source>
        <dbReference type="ARBA" id="ARBA00022741"/>
    </source>
</evidence>
<reference evidence="4" key="1">
    <citation type="submission" date="2020-05" db="EMBL/GenBank/DDBJ databases">
        <authorList>
            <person name="Chiriac C."/>
            <person name="Salcher M."/>
            <person name="Ghai R."/>
            <person name="Kavagutti S V."/>
        </authorList>
    </citation>
    <scope>NUCLEOTIDE SEQUENCE</scope>
</reference>
<dbReference type="InterPro" id="IPR036390">
    <property type="entry name" value="WH_DNA-bd_sf"/>
</dbReference>
<dbReference type="InterPro" id="IPR027417">
    <property type="entry name" value="P-loop_NTPase"/>
</dbReference>
<dbReference type="EMBL" id="CAEZYH010000018">
    <property type="protein sequence ID" value="CAB4715417.1"/>
    <property type="molecule type" value="Genomic_DNA"/>
</dbReference>
<accession>A0A6J6QVA6</accession>
<dbReference type="SUPFAM" id="SSF52540">
    <property type="entry name" value="P-loop containing nucleoside triphosphate hydrolases"/>
    <property type="match status" value="1"/>
</dbReference>
<dbReference type="PANTHER" id="PTHR22683">
    <property type="entry name" value="SPORULATION PROTEIN RELATED"/>
    <property type="match status" value="1"/>
</dbReference>
<evidence type="ECO:0000313" key="5">
    <source>
        <dbReference type="EMBL" id="CAB4864629.1"/>
    </source>
</evidence>
<dbReference type="Pfam" id="PF01580">
    <property type="entry name" value="FtsK_SpoIIIE"/>
    <property type="match status" value="1"/>
</dbReference>
<dbReference type="Gene3D" id="1.10.10.10">
    <property type="entry name" value="Winged helix-like DNA-binding domain superfamily/Winged helix DNA-binding domain"/>
    <property type="match status" value="1"/>
</dbReference>
<dbReference type="InterPro" id="IPR018541">
    <property type="entry name" value="Ftsk_gamma"/>
</dbReference>
<evidence type="ECO:0000256" key="2">
    <source>
        <dbReference type="ARBA" id="ARBA00022840"/>
    </source>
</evidence>
<dbReference type="PROSITE" id="PS50901">
    <property type="entry name" value="FTSK"/>
    <property type="match status" value="1"/>
</dbReference>
<dbReference type="SUPFAM" id="SSF46785">
    <property type="entry name" value="Winged helix' DNA-binding domain"/>
    <property type="match status" value="1"/>
</dbReference>
<dbReference type="SMART" id="SM00843">
    <property type="entry name" value="Ftsk_gamma"/>
    <property type="match status" value="1"/>
</dbReference>
<gene>
    <name evidence="4" type="ORF">UFOPK2658_00660</name>
    <name evidence="5" type="ORF">UFOPK3304_00655</name>
</gene>
<dbReference type="InterPro" id="IPR002543">
    <property type="entry name" value="FtsK_dom"/>
</dbReference>
<dbReference type="AlphaFoldDB" id="A0A6J6QVA6"/>
<name>A0A6J6QVA6_9ZZZZ</name>
<dbReference type="InterPro" id="IPR036388">
    <property type="entry name" value="WH-like_DNA-bd_sf"/>
</dbReference>
<evidence type="ECO:0000259" key="3">
    <source>
        <dbReference type="PROSITE" id="PS50901"/>
    </source>
</evidence>
<keyword evidence="2" id="KW-0067">ATP-binding</keyword>
<dbReference type="GO" id="GO:0003677">
    <property type="term" value="F:DNA binding"/>
    <property type="evidence" value="ECO:0007669"/>
    <property type="project" value="InterPro"/>
</dbReference>
<organism evidence="4">
    <name type="scientific">freshwater metagenome</name>
    <dbReference type="NCBI Taxonomy" id="449393"/>
    <lineage>
        <taxon>unclassified sequences</taxon>
        <taxon>metagenomes</taxon>
        <taxon>ecological metagenomes</taxon>
    </lineage>
</organism>
<dbReference type="EMBL" id="CAFBLJ010000025">
    <property type="protein sequence ID" value="CAB4864629.1"/>
    <property type="molecule type" value="Genomic_DNA"/>
</dbReference>
<proteinExistence type="predicted"/>
<dbReference type="GO" id="GO:0005524">
    <property type="term" value="F:ATP binding"/>
    <property type="evidence" value="ECO:0007669"/>
    <property type="project" value="UniProtKB-KW"/>
</dbReference>